<dbReference type="PRINTS" id="PR00445">
    <property type="entry name" value="HUPFHYPC"/>
</dbReference>
<dbReference type="InterPro" id="IPR001109">
    <property type="entry name" value="Hydrogenase_HupF/HypC"/>
</dbReference>
<dbReference type="GO" id="GO:1902670">
    <property type="term" value="F:carbon dioxide binding"/>
    <property type="evidence" value="ECO:0007669"/>
    <property type="project" value="TreeGrafter"/>
</dbReference>
<dbReference type="PANTHER" id="PTHR35177">
    <property type="entry name" value="HYDROGENASE MATURATION FACTOR HYBG"/>
    <property type="match status" value="1"/>
</dbReference>
<organism evidence="2 3">
    <name type="scientific">Candidatus Desulfatibia profunda</name>
    <dbReference type="NCBI Taxonomy" id="2841695"/>
    <lineage>
        <taxon>Bacteria</taxon>
        <taxon>Pseudomonadati</taxon>
        <taxon>Thermodesulfobacteriota</taxon>
        <taxon>Desulfobacteria</taxon>
        <taxon>Desulfobacterales</taxon>
        <taxon>Desulfobacterales incertae sedis</taxon>
        <taxon>Candidatus Desulfatibia</taxon>
    </lineage>
</organism>
<evidence type="ECO:0000256" key="1">
    <source>
        <dbReference type="ARBA" id="ARBA00006018"/>
    </source>
</evidence>
<dbReference type="EMBL" id="JACNJH010000200">
    <property type="protein sequence ID" value="MBC8362529.1"/>
    <property type="molecule type" value="Genomic_DNA"/>
</dbReference>
<evidence type="ECO:0000313" key="3">
    <source>
        <dbReference type="Proteomes" id="UP000603434"/>
    </source>
</evidence>
<dbReference type="Pfam" id="PF01455">
    <property type="entry name" value="HupF_HypC"/>
    <property type="match status" value="1"/>
</dbReference>
<proteinExistence type="inferred from homology"/>
<comment type="caution">
    <text evidence="2">The sequence shown here is derived from an EMBL/GenBank/DDBJ whole genome shotgun (WGS) entry which is preliminary data.</text>
</comment>
<dbReference type="AlphaFoldDB" id="A0A8J6TN13"/>
<dbReference type="GO" id="GO:0051604">
    <property type="term" value="P:protein maturation"/>
    <property type="evidence" value="ECO:0007669"/>
    <property type="project" value="TreeGrafter"/>
</dbReference>
<sequence length="83" mass="9099">MCLAIPSKIVKIENLTATIDVDGVQREASLMLLEAPRVGDYVIVHAGFAIHKINENDALESLKLIRETVSLMFGDQEEGTDSD</sequence>
<dbReference type="NCBIfam" id="TIGR00074">
    <property type="entry name" value="hypC_hupF"/>
    <property type="match status" value="1"/>
</dbReference>
<dbReference type="InterPro" id="IPR019812">
    <property type="entry name" value="Hydgase_assmbl_chp_CS"/>
</dbReference>
<dbReference type="SUPFAM" id="SSF159127">
    <property type="entry name" value="HupF/HypC-like"/>
    <property type="match status" value="1"/>
</dbReference>
<reference evidence="2 3" key="1">
    <citation type="submission" date="2020-08" db="EMBL/GenBank/DDBJ databases">
        <title>Bridging the membrane lipid divide: bacteria of the FCB group superphylum have the potential to synthesize archaeal ether lipids.</title>
        <authorList>
            <person name="Villanueva L."/>
            <person name="Von Meijenfeldt F.A.B."/>
            <person name="Westbye A.B."/>
            <person name="Yadav S."/>
            <person name="Hopmans E.C."/>
            <person name="Dutilh B.E."/>
            <person name="Sinninghe Damste J.S."/>
        </authorList>
    </citation>
    <scope>NUCLEOTIDE SEQUENCE [LARGE SCALE GENOMIC DNA]</scope>
    <source>
        <strain evidence="2">NIOZ-UU30</strain>
    </source>
</reference>
<dbReference type="Proteomes" id="UP000603434">
    <property type="component" value="Unassembled WGS sequence"/>
</dbReference>
<dbReference type="Gene3D" id="2.30.30.140">
    <property type="match status" value="1"/>
</dbReference>
<dbReference type="PROSITE" id="PS01097">
    <property type="entry name" value="HUPF_HYPC"/>
    <property type="match status" value="1"/>
</dbReference>
<gene>
    <name evidence="2" type="ORF">H8E23_14160</name>
</gene>
<protein>
    <submittedName>
        <fullName evidence="2">HypC/HybG/HupF family hydrogenase formation chaperone</fullName>
    </submittedName>
</protein>
<dbReference type="GO" id="GO:0005506">
    <property type="term" value="F:iron ion binding"/>
    <property type="evidence" value="ECO:0007669"/>
    <property type="project" value="TreeGrafter"/>
</dbReference>
<name>A0A8J6TN13_9BACT</name>
<comment type="similarity">
    <text evidence="1">Belongs to the HupF/HypC family.</text>
</comment>
<accession>A0A8J6TN13</accession>
<dbReference type="PANTHER" id="PTHR35177:SF2">
    <property type="entry name" value="HYDROGENASE MATURATION FACTOR HYBG"/>
    <property type="match status" value="1"/>
</dbReference>
<dbReference type="FunFam" id="2.30.30.140:FF:000022">
    <property type="entry name" value="Hydrogenase assembly chaperone HybG"/>
    <property type="match status" value="1"/>
</dbReference>
<evidence type="ECO:0000313" key="2">
    <source>
        <dbReference type="EMBL" id="MBC8362529.1"/>
    </source>
</evidence>